<dbReference type="InterPro" id="IPR029063">
    <property type="entry name" value="SAM-dependent_MTases_sf"/>
</dbReference>
<dbReference type="GO" id="GO:0032259">
    <property type="term" value="P:methylation"/>
    <property type="evidence" value="ECO:0007669"/>
    <property type="project" value="UniProtKB-KW"/>
</dbReference>
<protein>
    <submittedName>
        <fullName evidence="2">tRNA (Mo5U34)-methyltransferase</fullName>
    </submittedName>
</protein>
<dbReference type="AlphaFoldDB" id="A0A1H2ZSQ5"/>
<sequence>MTETTIDPDTTPAAAQDPAPHRADFSDIAGATAIPSLDAPLDDEALRAQVTALGPWFHNIRLSPGVETRAIAPSVGPQPADHPLRRWHVYEDVLPADMTGMRVLDLGSADGFFAIEMARRGAHVLAQDFWGAMIKRLRFAAQATGTQDRIWTRVGDVNAIAEGERYDAILCLGLLYHLRHPFHDLERIARASDLLWLETTLHDGEGSFIHFKPPAEGVHHIRKWFPTRACVRDMLDECKFTTIEDIPDPTPGRGSFLARR</sequence>
<keyword evidence="2" id="KW-0808">Transferase</keyword>
<dbReference type="RefSeq" id="WP_052176603.1">
    <property type="nucleotide sequence ID" value="NZ_FNNA01000003.1"/>
</dbReference>
<dbReference type="CDD" id="cd02440">
    <property type="entry name" value="AdoMet_MTases"/>
    <property type="match status" value="1"/>
</dbReference>
<evidence type="ECO:0000313" key="3">
    <source>
        <dbReference type="Proteomes" id="UP000182944"/>
    </source>
</evidence>
<dbReference type="GO" id="GO:0008168">
    <property type="term" value="F:methyltransferase activity"/>
    <property type="evidence" value="ECO:0007669"/>
    <property type="project" value="UniProtKB-KW"/>
</dbReference>
<accession>A0A1H2ZSQ5</accession>
<organism evidence="2 3">
    <name type="scientific">Paracoccus sanguinis</name>
    <dbReference type="NCBI Taxonomy" id="1545044"/>
    <lineage>
        <taxon>Bacteria</taxon>
        <taxon>Pseudomonadati</taxon>
        <taxon>Pseudomonadota</taxon>
        <taxon>Alphaproteobacteria</taxon>
        <taxon>Rhodobacterales</taxon>
        <taxon>Paracoccaceae</taxon>
        <taxon>Paracoccus</taxon>
    </lineage>
</organism>
<feature type="compositionally biased region" description="Low complexity" evidence="1">
    <location>
        <begin position="1"/>
        <end position="18"/>
    </location>
</feature>
<keyword evidence="2" id="KW-0489">Methyltransferase</keyword>
<keyword evidence="3" id="KW-1185">Reference proteome</keyword>
<dbReference type="Gene3D" id="3.40.50.150">
    <property type="entry name" value="Vaccinia Virus protein VP39"/>
    <property type="match status" value="1"/>
</dbReference>
<proteinExistence type="predicted"/>
<dbReference type="SUPFAM" id="SSF53335">
    <property type="entry name" value="S-adenosyl-L-methionine-dependent methyltransferases"/>
    <property type="match status" value="1"/>
</dbReference>
<reference evidence="3" key="1">
    <citation type="submission" date="2016-10" db="EMBL/GenBank/DDBJ databases">
        <authorList>
            <person name="Varghese N."/>
            <person name="Submissions S."/>
        </authorList>
    </citation>
    <scope>NUCLEOTIDE SEQUENCE [LARGE SCALE GENOMIC DNA]</scope>
    <source>
        <strain evidence="3">DSM 29303</strain>
    </source>
</reference>
<name>A0A1H2ZSQ5_9RHOB</name>
<feature type="region of interest" description="Disordered" evidence="1">
    <location>
        <begin position="1"/>
        <end position="23"/>
    </location>
</feature>
<evidence type="ECO:0000313" key="2">
    <source>
        <dbReference type="EMBL" id="SDX20600.1"/>
    </source>
</evidence>
<dbReference type="OrthoDB" id="9765084at2"/>
<dbReference type="Proteomes" id="UP000182944">
    <property type="component" value="Unassembled WGS sequence"/>
</dbReference>
<dbReference type="EMBL" id="FNNA01000003">
    <property type="protein sequence ID" value="SDX20600.1"/>
    <property type="molecule type" value="Genomic_DNA"/>
</dbReference>
<evidence type="ECO:0000256" key="1">
    <source>
        <dbReference type="SAM" id="MobiDB-lite"/>
    </source>
</evidence>
<gene>
    <name evidence="2" type="ORF">SAMN05444276_103215</name>
</gene>
<dbReference type="STRING" id="1545044.SAMN05444276_103215"/>
<dbReference type="Pfam" id="PF13489">
    <property type="entry name" value="Methyltransf_23"/>
    <property type="match status" value="1"/>
</dbReference>